<reference evidence="3 4" key="1">
    <citation type="submission" date="2021-06" db="EMBL/GenBank/DDBJ databases">
        <authorList>
            <person name="Palmer J.M."/>
        </authorList>
    </citation>
    <scope>NUCLEOTIDE SEQUENCE [LARGE SCALE GENOMIC DNA]</scope>
    <source>
        <strain evidence="3 4">AS_MEX2019</strain>
        <tissue evidence="3">Muscle</tissue>
    </source>
</reference>
<feature type="domain" description="SAC" evidence="1">
    <location>
        <begin position="1"/>
        <end position="78"/>
    </location>
</feature>
<dbReference type="InterPro" id="IPR034753">
    <property type="entry name" value="hSac2"/>
</dbReference>
<evidence type="ECO:0000259" key="1">
    <source>
        <dbReference type="PROSITE" id="PS50275"/>
    </source>
</evidence>
<name>A0ABV1AHB7_9TELE</name>
<organism evidence="3 4">
    <name type="scientific">Ameca splendens</name>
    <dbReference type="NCBI Taxonomy" id="208324"/>
    <lineage>
        <taxon>Eukaryota</taxon>
        <taxon>Metazoa</taxon>
        <taxon>Chordata</taxon>
        <taxon>Craniata</taxon>
        <taxon>Vertebrata</taxon>
        <taxon>Euteleostomi</taxon>
        <taxon>Actinopterygii</taxon>
        <taxon>Neopterygii</taxon>
        <taxon>Teleostei</taxon>
        <taxon>Neoteleostei</taxon>
        <taxon>Acanthomorphata</taxon>
        <taxon>Ovalentaria</taxon>
        <taxon>Atherinomorphae</taxon>
        <taxon>Cyprinodontiformes</taxon>
        <taxon>Goodeidae</taxon>
        <taxon>Ameca</taxon>
    </lineage>
</organism>
<evidence type="ECO:0000259" key="2">
    <source>
        <dbReference type="PROSITE" id="PS51791"/>
    </source>
</evidence>
<dbReference type="PROSITE" id="PS50275">
    <property type="entry name" value="SAC"/>
    <property type="match status" value="1"/>
</dbReference>
<evidence type="ECO:0000313" key="4">
    <source>
        <dbReference type="Proteomes" id="UP001469553"/>
    </source>
</evidence>
<protein>
    <submittedName>
        <fullName evidence="3">Phosphatidylinositide phosphatase SAC2</fullName>
    </submittedName>
</protein>
<gene>
    <name evidence="3" type="primary">INPP5F_2</name>
    <name evidence="3" type="ORF">AMECASPLE_036313</name>
</gene>
<dbReference type="EMBL" id="JAHRIP010090346">
    <property type="protein sequence ID" value="MEQ2316803.1"/>
    <property type="molecule type" value="Genomic_DNA"/>
</dbReference>
<proteinExistence type="predicted"/>
<dbReference type="PROSITE" id="PS51791">
    <property type="entry name" value="HSAC2"/>
    <property type="match status" value="1"/>
</dbReference>
<comment type="caution">
    <text evidence="3">The sequence shown here is derived from an EMBL/GenBank/DDBJ whole genome shotgun (WGS) entry which is preliminary data.</text>
</comment>
<keyword evidence="4" id="KW-1185">Reference proteome</keyword>
<accession>A0ABV1AHB7</accession>
<sequence>VDQAGVICKQDGIFRVNCMDCLDRTNVVQAAIARVVMEQQLKKLGVMPPEQPLPLKCYRIYQVMWANNGDTISKQYAGTAALKGDFTRTGERKLAGVMKDGVNSANRYYLNRFRDAYRQAVIDLMMGLPVTEDLYSIFSKEKEHEEKEKESQRGAQEQVSLLLQTYMQLLLPDDETFHGGWALINCDMRLVVSSPAGASAD</sequence>
<feature type="non-terminal residue" evidence="3">
    <location>
        <position position="1"/>
    </location>
</feature>
<dbReference type="PANTHER" id="PTHR45662">
    <property type="entry name" value="PHOSPHATIDYLINOSITIDE PHOSPHATASE SAC1"/>
    <property type="match status" value="1"/>
</dbReference>
<dbReference type="Proteomes" id="UP001469553">
    <property type="component" value="Unassembled WGS sequence"/>
</dbReference>
<feature type="domain" description="HSac2" evidence="2">
    <location>
        <begin position="153"/>
        <end position="201"/>
    </location>
</feature>
<evidence type="ECO:0000313" key="3">
    <source>
        <dbReference type="EMBL" id="MEQ2316803.1"/>
    </source>
</evidence>
<dbReference type="InterPro" id="IPR002013">
    <property type="entry name" value="SAC_dom"/>
</dbReference>
<dbReference type="PANTHER" id="PTHR45662:SF8">
    <property type="entry name" value="PHOSPHATIDYLINOSITIDE PHOSPHATASE SAC2"/>
    <property type="match status" value="1"/>
</dbReference>